<protein>
    <submittedName>
        <fullName evidence="2 4">Uncharacterized protein</fullName>
    </submittedName>
</protein>
<feature type="compositionally biased region" description="Basic and acidic residues" evidence="1">
    <location>
        <begin position="11"/>
        <end position="21"/>
    </location>
</feature>
<feature type="compositionally biased region" description="Polar residues" evidence="1">
    <location>
        <begin position="91"/>
        <end position="130"/>
    </location>
</feature>
<dbReference type="WBParaSite" id="ASIM_0000420101-mRNA-1">
    <property type="protein sequence ID" value="ASIM_0000420101-mRNA-1"/>
    <property type="gene ID" value="ASIM_0000420101"/>
</dbReference>
<feature type="region of interest" description="Disordered" evidence="1">
    <location>
        <begin position="393"/>
        <end position="465"/>
    </location>
</feature>
<feature type="compositionally biased region" description="Polar residues" evidence="1">
    <location>
        <begin position="36"/>
        <end position="45"/>
    </location>
</feature>
<evidence type="ECO:0000313" key="3">
    <source>
        <dbReference type="Proteomes" id="UP000267096"/>
    </source>
</evidence>
<reference evidence="2 3" key="2">
    <citation type="submission" date="2018-11" db="EMBL/GenBank/DDBJ databases">
        <authorList>
            <consortium name="Pathogen Informatics"/>
        </authorList>
    </citation>
    <scope>NUCLEOTIDE SEQUENCE [LARGE SCALE GENOMIC DNA]</scope>
</reference>
<evidence type="ECO:0000313" key="4">
    <source>
        <dbReference type="WBParaSite" id="ASIM_0000420101-mRNA-1"/>
    </source>
</evidence>
<evidence type="ECO:0000313" key="2">
    <source>
        <dbReference type="EMBL" id="VDK22889.1"/>
    </source>
</evidence>
<feature type="compositionally biased region" description="Low complexity" evidence="1">
    <location>
        <begin position="60"/>
        <end position="71"/>
    </location>
</feature>
<feature type="region of interest" description="Disordered" evidence="1">
    <location>
        <begin position="1"/>
        <end position="130"/>
    </location>
</feature>
<dbReference type="EMBL" id="UYRR01006697">
    <property type="protein sequence ID" value="VDK22889.1"/>
    <property type="molecule type" value="Genomic_DNA"/>
</dbReference>
<proteinExistence type="predicted"/>
<feature type="compositionally biased region" description="Low complexity" evidence="1">
    <location>
        <begin position="263"/>
        <end position="273"/>
    </location>
</feature>
<feature type="region of interest" description="Disordered" evidence="1">
    <location>
        <begin position="217"/>
        <end position="274"/>
    </location>
</feature>
<name>A0A0M3J9D7_ANISI</name>
<sequence>MVGFDDMNVENEQKDDDKRAQNEPSETDDMMRILSKLSQDPTNLNDIKAVEKSPPESCKATAANAPAPSASEMFSSIQQQEKLNSGRKKPNQPTNSAIQNRTVQAPIGSKNNSLGKKSNWKSTTKGSGNQQMGLLDTLHGLNSPHGVEQSSAVTAGGMNAPYLEAFSSLTPLEGVGGAGQPSYSFFDPWTLTSPGRTPLTTTTTTTSTSPAPAFLFTMPPPTSRQASASSCGGGAPGPFVAPPPPPPPPLRSQPNVLQRSREPQQQQQRESLPTSVYSLFDRFDSSIFSFSDEQTRNIFHPMNPPGDFTTQPNARHQQNPLFRTPKFPQNYQSASKFSPQTSHFLPSTIRFPTPQTPPPNHLFFSTSPTSLNSLSFQQSPTKVPVVEMLTTGVADGTRGTGSSLTSAATAASSKNMDKKKNKTNINVSKNLSKDSDEDKTDRGAYDKQSSSEKIVGRNSAAGNKD</sequence>
<feature type="compositionally biased region" description="Basic and acidic residues" evidence="1">
    <location>
        <begin position="431"/>
        <end position="445"/>
    </location>
</feature>
<feature type="compositionally biased region" description="Pro residues" evidence="1">
    <location>
        <begin position="239"/>
        <end position="251"/>
    </location>
</feature>
<feature type="compositionally biased region" description="Low complexity" evidence="1">
    <location>
        <begin position="396"/>
        <end position="413"/>
    </location>
</feature>
<organism evidence="4">
    <name type="scientific">Anisakis simplex</name>
    <name type="common">Herring worm</name>
    <dbReference type="NCBI Taxonomy" id="6269"/>
    <lineage>
        <taxon>Eukaryota</taxon>
        <taxon>Metazoa</taxon>
        <taxon>Ecdysozoa</taxon>
        <taxon>Nematoda</taxon>
        <taxon>Chromadorea</taxon>
        <taxon>Rhabditida</taxon>
        <taxon>Spirurina</taxon>
        <taxon>Ascaridomorpha</taxon>
        <taxon>Ascaridoidea</taxon>
        <taxon>Anisakidae</taxon>
        <taxon>Anisakis</taxon>
        <taxon>Anisakis simplex complex</taxon>
    </lineage>
</organism>
<keyword evidence="3" id="KW-1185">Reference proteome</keyword>
<dbReference type="AlphaFoldDB" id="A0A0M3J9D7"/>
<dbReference type="Proteomes" id="UP000267096">
    <property type="component" value="Unassembled WGS sequence"/>
</dbReference>
<evidence type="ECO:0000256" key="1">
    <source>
        <dbReference type="SAM" id="MobiDB-lite"/>
    </source>
</evidence>
<gene>
    <name evidence="2" type="ORF">ASIM_LOCUS4021</name>
</gene>
<feature type="compositionally biased region" description="Polar residues" evidence="1">
    <location>
        <begin position="72"/>
        <end position="83"/>
    </location>
</feature>
<accession>A0A0M3J9D7</accession>
<reference evidence="4" key="1">
    <citation type="submission" date="2017-02" db="UniProtKB">
        <authorList>
            <consortium name="WormBaseParasite"/>
        </authorList>
    </citation>
    <scope>IDENTIFICATION</scope>
</reference>